<organism evidence="2 3">
    <name type="scientific">Linum tenue</name>
    <dbReference type="NCBI Taxonomy" id="586396"/>
    <lineage>
        <taxon>Eukaryota</taxon>
        <taxon>Viridiplantae</taxon>
        <taxon>Streptophyta</taxon>
        <taxon>Embryophyta</taxon>
        <taxon>Tracheophyta</taxon>
        <taxon>Spermatophyta</taxon>
        <taxon>Magnoliopsida</taxon>
        <taxon>eudicotyledons</taxon>
        <taxon>Gunneridae</taxon>
        <taxon>Pentapetalae</taxon>
        <taxon>rosids</taxon>
        <taxon>fabids</taxon>
        <taxon>Malpighiales</taxon>
        <taxon>Linaceae</taxon>
        <taxon>Linum</taxon>
    </lineage>
</organism>
<keyword evidence="3" id="KW-1185">Reference proteome</keyword>
<dbReference type="GO" id="GO:0015996">
    <property type="term" value="P:chlorophyll catabolic process"/>
    <property type="evidence" value="ECO:0007669"/>
    <property type="project" value="TreeGrafter"/>
</dbReference>
<evidence type="ECO:0000313" key="2">
    <source>
        <dbReference type="EMBL" id="CAI0553604.1"/>
    </source>
</evidence>
<dbReference type="Gene3D" id="3.40.1500.20">
    <property type="match status" value="1"/>
</dbReference>
<dbReference type="PANTHER" id="PTHR34685:SF2">
    <property type="entry name" value="RED CHLOROPHYLL CATABOLITE REDUCTASE, CHLOROPLASTIC"/>
    <property type="match status" value="1"/>
</dbReference>
<reference evidence="2" key="1">
    <citation type="submission" date="2022-08" db="EMBL/GenBank/DDBJ databases">
        <authorList>
            <person name="Gutierrez-Valencia J."/>
        </authorList>
    </citation>
    <scope>NUCLEOTIDE SEQUENCE</scope>
</reference>
<dbReference type="Proteomes" id="UP001154282">
    <property type="component" value="Unassembled WGS sequence"/>
</dbReference>
<dbReference type="PANTHER" id="PTHR34685">
    <property type="entry name" value="RED CHLOROPHYLL CATABOLITE REDUCTASE, CHLOROPLASTIC"/>
    <property type="match status" value="1"/>
</dbReference>
<dbReference type="AlphaFoldDB" id="A0AAV0R7G1"/>
<evidence type="ECO:0000313" key="3">
    <source>
        <dbReference type="Proteomes" id="UP001154282"/>
    </source>
</evidence>
<dbReference type="InterPro" id="IPR009439">
    <property type="entry name" value="RCC_reductase"/>
</dbReference>
<name>A0AAV0R7G1_9ROSI</name>
<dbReference type="GO" id="GO:0051743">
    <property type="term" value="F:red chlorophyll catabolite reductase activity"/>
    <property type="evidence" value="ECO:0007669"/>
    <property type="project" value="InterPro"/>
</dbReference>
<sequence>MAVRITTTATSFFTVTAPSSSPFPSKPLPLLTSFPSHPRSSYSSPATKTTSLAALSSPSSQMSDDGGRRKFMDFPFAAGPIRDAMVDLVSTVENRLASHLLPPALPPDVQYCRNDPGTAHASLHIRSGHNSSPVDFILGSWLHCKLPTGNGSLNITSLSAYLNTSTDAPNLLIELIQSSPDSLIFILDLPPRKDPVFHPEYLQEFYEETKLDSHRQVLEKLPEVRPYFSSSLYLRSILSPTAIIVRIDGGEQAGRVEEIVKECVHPVAKEVVGIWLEKCAMEKRELGEDELTCLKKRDGLIKSKTIEIDLGSNFPRLFGPEVSERLLGAVRVYYNV</sequence>
<feature type="compositionally biased region" description="Low complexity" evidence="1">
    <location>
        <begin position="35"/>
        <end position="60"/>
    </location>
</feature>
<dbReference type="EMBL" id="CAMGYJ010000010">
    <property type="protein sequence ID" value="CAI0553604.1"/>
    <property type="molecule type" value="Genomic_DNA"/>
</dbReference>
<proteinExistence type="predicted"/>
<dbReference type="GO" id="GO:0009507">
    <property type="term" value="C:chloroplast"/>
    <property type="evidence" value="ECO:0007669"/>
    <property type="project" value="TreeGrafter"/>
</dbReference>
<gene>
    <name evidence="2" type="ORF">LITE_LOCUS46901</name>
</gene>
<evidence type="ECO:0008006" key="4">
    <source>
        <dbReference type="Google" id="ProtNLM"/>
    </source>
</evidence>
<feature type="region of interest" description="Disordered" evidence="1">
    <location>
        <begin position="35"/>
        <end position="67"/>
    </location>
</feature>
<evidence type="ECO:0000256" key="1">
    <source>
        <dbReference type="SAM" id="MobiDB-lite"/>
    </source>
</evidence>
<protein>
    <recommendedName>
        <fullName evidence="4">Red chlorophyll catabolite reductase</fullName>
    </recommendedName>
</protein>
<accession>A0AAV0R7G1</accession>
<dbReference type="Pfam" id="PF06405">
    <property type="entry name" value="RCC_reductase"/>
    <property type="match status" value="1"/>
</dbReference>
<comment type="caution">
    <text evidence="2">The sequence shown here is derived from an EMBL/GenBank/DDBJ whole genome shotgun (WGS) entry which is preliminary data.</text>
</comment>